<feature type="region of interest" description="Disordered" evidence="7">
    <location>
        <begin position="288"/>
        <end position="312"/>
    </location>
</feature>
<feature type="signal peptide" evidence="8">
    <location>
        <begin position="1"/>
        <end position="23"/>
    </location>
</feature>
<feature type="chain" id="PRO_5039611901" description="Peptidyl-prolyl cis-trans isomerase" evidence="8">
    <location>
        <begin position="24"/>
        <end position="312"/>
    </location>
</feature>
<evidence type="ECO:0000313" key="10">
    <source>
        <dbReference type="EMBL" id="MBV4355728.1"/>
    </source>
</evidence>
<evidence type="ECO:0000256" key="8">
    <source>
        <dbReference type="SAM" id="SignalP"/>
    </source>
</evidence>
<keyword evidence="4 5" id="KW-0413">Isomerase</keyword>
<dbReference type="PROSITE" id="PS51257">
    <property type="entry name" value="PROKAR_LIPOPROTEIN"/>
    <property type="match status" value="1"/>
</dbReference>
<evidence type="ECO:0000313" key="11">
    <source>
        <dbReference type="Proteomes" id="UP000812270"/>
    </source>
</evidence>
<name>A0A9E2W315_9BACT</name>
<feature type="domain" description="PPIase FKBP-type" evidence="9">
    <location>
        <begin position="196"/>
        <end position="285"/>
    </location>
</feature>
<accession>A0A9E2W315</accession>
<dbReference type="InterPro" id="IPR001179">
    <property type="entry name" value="PPIase_FKBP_dom"/>
</dbReference>
<protein>
    <recommendedName>
        <fullName evidence="6">Peptidyl-prolyl cis-trans isomerase</fullName>
        <ecNumber evidence="6">5.2.1.8</ecNumber>
    </recommendedName>
</protein>
<evidence type="ECO:0000256" key="3">
    <source>
        <dbReference type="ARBA" id="ARBA00023110"/>
    </source>
</evidence>
<keyword evidence="8" id="KW-0732">Signal</keyword>
<proteinExistence type="inferred from homology"/>
<comment type="similarity">
    <text evidence="2 6">Belongs to the FKBP-type PPIase family.</text>
</comment>
<dbReference type="RefSeq" id="WP_217789274.1">
    <property type="nucleotide sequence ID" value="NZ_JAHSPG010000001.1"/>
</dbReference>
<dbReference type="PROSITE" id="PS50059">
    <property type="entry name" value="FKBP_PPIASE"/>
    <property type="match status" value="1"/>
</dbReference>
<evidence type="ECO:0000256" key="6">
    <source>
        <dbReference type="RuleBase" id="RU003915"/>
    </source>
</evidence>
<dbReference type="PANTHER" id="PTHR43811:SF19">
    <property type="entry name" value="39 KDA FK506-BINDING NUCLEAR PROTEIN"/>
    <property type="match status" value="1"/>
</dbReference>
<dbReference type="EC" id="5.2.1.8" evidence="6"/>
<sequence>MTKITSIAVAAAAVLGLTACNNAGYKKTASGLMYKIVKQGSGPQVKIGEVLKINYVQKINDSVLADSYKTMAVYAQADSVGAIYQPNEIFRLLHKGDSVVILQFADSILAKMPMAGGSILKKGDKLYLNFKVEDIMANEEAVRADREKEMNAIGDKQVSAIEAKLKSKGINNAQKTGKGTFVVIQNPGEGASIDSGKYVSVRYTGKLFDTDKEFENNRGAEKPAFGFTIGQHQVINGWDEGLRLLKKGGKATLYIPGFLAYGPQPGPGGKPFESLVFDVDVEDVADKAPAPKAAPQFEMPHAHDSAAAKAKK</sequence>
<evidence type="ECO:0000256" key="5">
    <source>
        <dbReference type="PROSITE-ProRule" id="PRU00277"/>
    </source>
</evidence>
<keyword evidence="11" id="KW-1185">Reference proteome</keyword>
<dbReference type="Proteomes" id="UP000812270">
    <property type="component" value="Unassembled WGS sequence"/>
</dbReference>
<organism evidence="10 11">
    <name type="scientific">Pinibacter aurantiacus</name>
    <dbReference type="NCBI Taxonomy" id="2851599"/>
    <lineage>
        <taxon>Bacteria</taxon>
        <taxon>Pseudomonadati</taxon>
        <taxon>Bacteroidota</taxon>
        <taxon>Chitinophagia</taxon>
        <taxon>Chitinophagales</taxon>
        <taxon>Chitinophagaceae</taxon>
        <taxon>Pinibacter</taxon>
    </lineage>
</organism>
<evidence type="ECO:0000256" key="1">
    <source>
        <dbReference type="ARBA" id="ARBA00000971"/>
    </source>
</evidence>
<gene>
    <name evidence="10" type="ORF">KTO63_01120</name>
</gene>
<dbReference type="EMBL" id="JAHSPG010000001">
    <property type="protein sequence ID" value="MBV4355728.1"/>
    <property type="molecule type" value="Genomic_DNA"/>
</dbReference>
<dbReference type="AlphaFoldDB" id="A0A9E2W315"/>
<evidence type="ECO:0000256" key="4">
    <source>
        <dbReference type="ARBA" id="ARBA00023235"/>
    </source>
</evidence>
<comment type="caution">
    <text evidence="10">The sequence shown here is derived from an EMBL/GenBank/DDBJ whole genome shotgun (WGS) entry which is preliminary data.</text>
</comment>
<evidence type="ECO:0000256" key="7">
    <source>
        <dbReference type="SAM" id="MobiDB-lite"/>
    </source>
</evidence>
<dbReference type="Pfam" id="PF00254">
    <property type="entry name" value="FKBP_C"/>
    <property type="match status" value="1"/>
</dbReference>
<keyword evidence="3 5" id="KW-0697">Rotamase</keyword>
<dbReference type="PANTHER" id="PTHR43811">
    <property type="entry name" value="FKBP-TYPE PEPTIDYL-PROLYL CIS-TRANS ISOMERASE FKPA"/>
    <property type="match status" value="1"/>
</dbReference>
<dbReference type="GO" id="GO:0003755">
    <property type="term" value="F:peptidyl-prolyl cis-trans isomerase activity"/>
    <property type="evidence" value="ECO:0007669"/>
    <property type="project" value="UniProtKB-UniRule"/>
</dbReference>
<evidence type="ECO:0000256" key="2">
    <source>
        <dbReference type="ARBA" id="ARBA00006577"/>
    </source>
</evidence>
<comment type="catalytic activity">
    <reaction evidence="1 5 6">
        <text>[protein]-peptidylproline (omega=180) = [protein]-peptidylproline (omega=0)</text>
        <dbReference type="Rhea" id="RHEA:16237"/>
        <dbReference type="Rhea" id="RHEA-COMP:10747"/>
        <dbReference type="Rhea" id="RHEA-COMP:10748"/>
        <dbReference type="ChEBI" id="CHEBI:83833"/>
        <dbReference type="ChEBI" id="CHEBI:83834"/>
        <dbReference type="EC" id="5.2.1.8"/>
    </reaction>
</comment>
<reference evidence="10" key="1">
    <citation type="submission" date="2021-06" db="EMBL/GenBank/DDBJ databases">
        <authorList>
            <person name="Huq M.A."/>
        </authorList>
    </citation>
    <scope>NUCLEOTIDE SEQUENCE</scope>
    <source>
        <strain evidence="10">MAH-26</strain>
    </source>
</reference>
<evidence type="ECO:0000259" key="9">
    <source>
        <dbReference type="PROSITE" id="PS50059"/>
    </source>
</evidence>